<dbReference type="AlphaFoldDB" id="A0A9R1VWV6"/>
<proteinExistence type="predicted"/>
<accession>A0A9R1VWV6</accession>
<evidence type="ECO:0000313" key="1">
    <source>
        <dbReference type="EMBL" id="KAJ0213358.1"/>
    </source>
</evidence>
<name>A0A9R1VWV6_LACSA</name>
<sequence>MTDLNRHTCSCGNDTIIIVCSRAIVASCHSNIHELFDLVQIYYRTDVLRTTYLTNIVHPLPLYLNGNIRPFNGCFIAYVIAINYVNP</sequence>
<dbReference type="EMBL" id="NBSK02000004">
    <property type="protein sequence ID" value="KAJ0213358.1"/>
    <property type="molecule type" value="Genomic_DNA"/>
</dbReference>
<keyword evidence="2" id="KW-1185">Reference proteome</keyword>
<reference evidence="1 2" key="1">
    <citation type="journal article" date="2017" name="Nat. Commun.">
        <title>Genome assembly with in vitro proximity ligation data and whole-genome triplication in lettuce.</title>
        <authorList>
            <person name="Reyes-Chin-Wo S."/>
            <person name="Wang Z."/>
            <person name="Yang X."/>
            <person name="Kozik A."/>
            <person name="Arikit S."/>
            <person name="Song C."/>
            <person name="Xia L."/>
            <person name="Froenicke L."/>
            <person name="Lavelle D.O."/>
            <person name="Truco M.J."/>
            <person name="Xia R."/>
            <person name="Zhu S."/>
            <person name="Xu C."/>
            <person name="Xu H."/>
            <person name="Xu X."/>
            <person name="Cox K."/>
            <person name="Korf I."/>
            <person name="Meyers B.C."/>
            <person name="Michelmore R.W."/>
        </authorList>
    </citation>
    <scope>NUCLEOTIDE SEQUENCE [LARGE SCALE GENOMIC DNA]</scope>
    <source>
        <strain evidence="2">cv. Salinas</strain>
        <tissue evidence="1">Seedlings</tissue>
    </source>
</reference>
<dbReference type="Proteomes" id="UP000235145">
    <property type="component" value="Unassembled WGS sequence"/>
</dbReference>
<gene>
    <name evidence="1" type="ORF">LSAT_V11C400210080</name>
</gene>
<evidence type="ECO:0000313" key="2">
    <source>
        <dbReference type="Proteomes" id="UP000235145"/>
    </source>
</evidence>
<protein>
    <submittedName>
        <fullName evidence="1">Uncharacterized protein</fullName>
    </submittedName>
</protein>
<comment type="caution">
    <text evidence="1">The sequence shown here is derived from an EMBL/GenBank/DDBJ whole genome shotgun (WGS) entry which is preliminary data.</text>
</comment>
<organism evidence="1 2">
    <name type="scientific">Lactuca sativa</name>
    <name type="common">Garden lettuce</name>
    <dbReference type="NCBI Taxonomy" id="4236"/>
    <lineage>
        <taxon>Eukaryota</taxon>
        <taxon>Viridiplantae</taxon>
        <taxon>Streptophyta</taxon>
        <taxon>Embryophyta</taxon>
        <taxon>Tracheophyta</taxon>
        <taxon>Spermatophyta</taxon>
        <taxon>Magnoliopsida</taxon>
        <taxon>eudicotyledons</taxon>
        <taxon>Gunneridae</taxon>
        <taxon>Pentapetalae</taxon>
        <taxon>asterids</taxon>
        <taxon>campanulids</taxon>
        <taxon>Asterales</taxon>
        <taxon>Asteraceae</taxon>
        <taxon>Cichorioideae</taxon>
        <taxon>Cichorieae</taxon>
        <taxon>Lactucinae</taxon>
        <taxon>Lactuca</taxon>
    </lineage>
</organism>